<dbReference type="SUPFAM" id="SSF47323">
    <property type="entry name" value="Anticodon-binding domain of a subclass of class I aminoacyl-tRNA synthetases"/>
    <property type="match status" value="1"/>
</dbReference>
<dbReference type="EC" id="6.1.1.4" evidence="9"/>
<dbReference type="InterPro" id="IPR009080">
    <property type="entry name" value="tRNAsynth_Ia_anticodon-bd"/>
</dbReference>
<feature type="binding site" evidence="9">
    <location>
        <position position="633"/>
    </location>
    <ligand>
        <name>ATP</name>
        <dbReference type="ChEBI" id="CHEBI:30616"/>
    </ligand>
</feature>
<keyword evidence="2 9" id="KW-0963">Cytoplasm</keyword>
<dbReference type="Pfam" id="PF09334">
    <property type="entry name" value="tRNA-synt_1g"/>
    <property type="match status" value="1"/>
</dbReference>
<evidence type="ECO:0000256" key="2">
    <source>
        <dbReference type="ARBA" id="ARBA00022490"/>
    </source>
</evidence>
<accession>A0A4Q2UEV4</accession>
<dbReference type="GO" id="GO:0004823">
    <property type="term" value="F:leucine-tRNA ligase activity"/>
    <property type="evidence" value="ECO:0007669"/>
    <property type="project" value="UniProtKB-UniRule"/>
</dbReference>
<keyword evidence="3 9" id="KW-0436">Ligase</keyword>
<evidence type="ECO:0000259" key="12">
    <source>
        <dbReference type="Pfam" id="PF08264"/>
    </source>
</evidence>
<dbReference type="GO" id="GO:0006429">
    <property type="term" value="P:leucyl-tRNA aminoacylation"/>
    <property type="evidence" value="ECO:0007669"/>
    <property type="project" value="UniProtKB-UniRule"/>
</dbReference>
<evidence type="ECO:0000256" key="9">
    <source>
        <dbReference type="HAMAP-Rule" id="MF_00049"/>
    </source>
</evidence>
<evidence type="ECO:0000259" key="14">
    <source>
        <dbReference type="Pfam" id="PF13603"/>
    </source>
</evidence>
<dbReference type="PROSITE" id="PS00178">
    <property type="entry name" value="AA_TRNA_LIGASE_I"/>
    <property type="match status" value="1"/>
</dbReference>
<reference evidence="15 16" key="2">
    <citation type="submission" date="2019-02" db="EMBL/GenBank/DDBJ databases">
        <title>'Lichenibacterium ramalinii' gen. nov. sp. nov., 'Lichenibacterium minor' gen. nov. sp. nov.</title>
        <authorList>
            <person name="Pankratov T."/>
        </authorList>
    </citation>
    <scope>NUCLEOTIDE SEQUENCE [LARGE SCALE GENOMIC DNA]</scope>
    <source>
        <strain evidence="15 16">RmlP026</strain>
    </source>
</reference>
<dbReference type="Gene3D" id="1.10.730.10">
    <property type="entry name" value="Isoleucyl-tRNA Synthetase, Domain 1"/>
    <property type="match status" value="2"/>
</dbReference>
<dbReference type="PRINTS" id="PR00985">
    <property type="entry name" value="TRNASYNTHLEU"/>
</dbReference>
<feature type="domain" description="Methionyl/Leucyl tRNA synthetase" evidence="13">
    <location>
        <begin position="38"/>
        <end position="172"/>
    </location>
</feature>
<dbReference type="Pfam" id="PF08264">
    <property type="entry name" value="Anticodon_1"/>
    <property type="match status" value="1"/>
</dbReference>
<dbReference type="Gene3D" id="3.10.20.590">
    <property type="match status" value="1"/>
</dbReference>
<evidence type="ECO:0000256" key="1">
    <source>
        <dbReference type="ARBA" id="ARBA00005594"/>
    </source>
</evidence>
<feature type="short sequence motif" description="'KMSKS' region" evidence="9">
    <location>
        <begin position="630"/>
        <end position="634"/>
    </location>
</feature>
<dbReference type="InterPro" id="IPR015413">
    <property type="entry name" value="Methionyl/Leucyl_tRNA_Synth"/>
</dbReference>
<comment type="caution">
    <text evidence="15">The sequence shown here is derived from an EMBL/GenBank/DDBJ whole genome shotgun (WGS) entry which is preliminary data.</text>
</comment>
<feature type="domain" description="Leucyl-tRNA synthetase editing" evidence="14">
    <location>
        <begin position="222"/>
        <end position="412"/>
    </location>
</feature>
<dbReference type="InterPro" id="IPR002302">
    <property type="entry name" value="Leu-tRNA-ligase"/>
</dbReference>
<keyword evidence="6 9" id="KW-0648">Protein biosynthesis</keyword>
<dbReference type="FunFam" id="1.10.730.10:FF:000002">
    <property type="entry name" value="Leucine--tRNA ligase"/>
    <property type="match status" value="1"/>
</dbReference>
<reference evidence="15 16" key="1">
    <citation type="submission" date="2018-12" db="EMBL/GenBank/DDBJ databases">
        <authorList>
            <person name="Grouzdev D.S."/>
            <person name="Krutkina M.S."/>
        </authorList>
    </citation>
    <scope>NUCLEOTIDE SEQUENCE [LARGE SCALE GENOMIC DNA]</scope>
    <source>
        <strain evidence="15 16">RmlP026</strain>
    </source>
</reference>
<comment type="similarity">
    <text evidence="1 9 10">Belongs to the class-I aminoacyl-tRNA synthetase family.</text>
</comment>
<evidence type="ECO:0000256" key="3">
    <source>
        <dbReference type="ARBA" id="ARBA00022598"/>
    </source>
</evidence>
<dbReference type="AlphaFoldDB" id="A0A4Q2UEV4"/>
<evidence type="ECO:0000313" key="16">
    <source>
        <dbReference type="Proteomes" id="UP000290759"/>
    </source>
</evidence>
<dbReference type="GO" id="GO:0005524">
    <property type="term" value="F:ATP binding"/>
    <property type="evidence" value="ECO:0007669"/>
    <property type="project" value="UniProtKB-UniRule"/>
</dbReference>
<evidence type="ECO:0000313" key="15">
    <source>
        <dbReference type="EMBL" id="RYC33646.1"/>
    </source>
</evidence>
<dbReference type="OrthoDB" id="9810365at2"/>
<dbReference type="RefSeq" id="WP_129223733.1">
    <property type="nucleotide sequence ID" value="NZ_QYBB01000002.1"/>
</dbReference>
<evidence type="ECO:0000256" key="6">
    <source>
        <dbReference type="ARBA" id="ARBA00022917"/>
    </source>
</evidence>
<feature type="short sequence motif" description="'HIGH' region" evidence="9">
    <location>
        <begin position="43"/>
        <end position="53"/>
    </location>
</feature>
<dbReference type="InterPro" id="IPR002300">
    <property type="entry name" value="aa-tRNA-synth_Ia"/>
</dbReference>
<dbReference type="SUPFAM" id="SSF52374">
    <property type="entry name" value="Nucleotidylyl transferase"/>
    <property type="match status" value="1"/>
</dbReference>
<keyword evidence="16" id="KW-1185">Reference proteome</keyword>
<organism evidence="15 16">
    <name type="scientific">Lichenibacterium minor</name>
    <dbReference type="NCBI Taxonomy" id="2316528"/>
    <lineage>
        <taxon>Bacteria</taxon>
        <taxon>Pseudomonadati</taxon>
        <taxon>Pseudomonadota</taxon>
        <taxon>Alphaproteobacteria</taxon>
        <taxon>Hyphomicrobiales</taxon>
        <taxon>Lichenihabitantaceae</taxon>
        <taxon>Lichenibacterium</taxon>
    </lineage>
</organism>
<evidence type="ECO:0000256" key="5">
    <source>
        <dbReference type="ARBA" id="ARBA00022840"/>
    </source>
</evidence>
<dbReference type="InterPro" id="IPR001412">
    <property type="entry name" value="aa-tRNA-synth_I_CS"/>
</dbReference>
<dbReference type="PANTHER" id="PTHR43740">
    <property type="entry name" value="LEUCYL-TRNA SYNTHETASE"/>
    <property type="match status" value="1"/>
</dbReference>
<name>A0A4Q2UEV4_9HYPH</name>
<comment type="subcellular location">
    <subcellularLocation>
        <location evidence="9">Cytoplasm</location>
    </subcellularLocation>
</comment>
<evidence type="ECO:0000256" key="7">
    <source>
        <dbReference type="ARBA" id="ARBA00023146"/>
    </source>
</evidence>
<feature type="domain" description="Methionyl/Valyl/Leucyl/Isoleucyl-tRNA synthetase anticodon-binding" evidence="12">
    <location>
        <begin position="718"/>
        <end position="845"/>
    </location>
</feature>
<proteinExistence type="inferred from homology"/>
<gene>
    <name evidence="9" type="primary">leuS</name>
    <name evidence="15" type="ORF">D3273_02185</name>
</gene>
<dbReference type="SUPFAM" id="SSF50677">
    <property type="entry name" value="ValRS/IleRS/LeuRS editing domain"/>
    <property type="match status" value="1"/>
</dbReference>
<dbReference type="HAMAP" id="MF_00049_B">
    <property type="entry name" value="Leu_tRNA_synth_B"/>
    <property type="match status" value="1"/>
</dbReference>
<keyword evidence="4 9" id="KW-0547">Nucleotide-binding</keyword>
<feature type="domain" description="Aminoacyl-tRNA synthetase class Ia" evidence="11">
    <location>
        <begin position="629"/>
        <end position="668"/>
    </location>
</feature>
<dbReference type="InterPro" id="IPR009008">
    <property type="entry name" value="Val/Leu/Ile-tRNA-synth_edit"/>
</dbReference>
<dbReference type="GO" id="GO:0002161">
    <property type="term" value="F:aminoacyl-tRNA deacylase activity"/>
    <property type="evidence" value="ECO:0007669"/>
    <property type="project" value="InterPro"/>
</dbReference>
<dbReference type="CDD" id="cd07958">
    <property type="entry name" value="Anticodon_Ia_Leu_BEm"/>
    <property type="match status" value="1"/>
</dbReference>
<dbReference type="Gene3D" id="2.20.28.290">
    <property type="match status" value="1"/>
</dbReference>
<keyword evidence="7 9" id="KW-0030">Aminoacyl-tRNA synthetase</keyword>
<dbReference type="InterPro" id="IPR014729">
    <property type="entry name" value="Rossmann-like_a/b/a_fold"/>
</dbReference>
<dbReference type="Gene3D" id="3.40.50.620">
    <property type="entry name" value="HUPs"/>
    <property type="match status" value="2"/>
</dbReference>
<evidence type="ECO:0000256" key="8">
    <source>
        <dbReference type="ARBA" id="ARBA00047469"/>
    </source>
</evidence>
<protein>
    <recommendedName>
        <fullName evidence="9">Leucine--tRNA ligase</fullName>
        <ecNumber evidence="9">6.1.1.4</ecNumber>
    </recommendedName>
    <alternativeName>
        <fullName evidence="9">Leucyl-tRNA synthetase</fullName>
        <shortName evidence="9">LeuRS</shortName>
    </alternativeName>
</protein>
<dbReference type="NCBIfam" id="TIGR00396">
    <property type="entry name" value="leuS_bact"/>
    <property type="match status" value="1"/>
</dbReference>
<evidence type="ECO:0000259" key="11">
    <source>
        <dbReference type="Pfam" id="PF00133"/>
    </source>
</evidence>
<sequence length="880" mass="96730">MFNDRYHAGESEAHWQAVWAERRCFEASNADPRPKYYVLEMFPYPSGRIHMGHVRNYAMGDAVARFRRAKGFNVIHPMGWDAFGLPAENAAMQNKRHPAEWTHKNIDTMRAQLKSMGLSIDWAREVATCDPSYYKQQQRIFLAFLEAGLAQRKTSKVNWDPVDNTVLANEQVVDGRGWRSGAVVEQRELTQWFLKITDYAQELYDGLDTLTEWPDKVRLMQRNWIGRSEGLTIRWQLDPATVPAGETELSAYTTRPDTLFGASFLAVAADHPLARAAAAKDADLAAFIDDCRKLGTSVAALETAEKKGYDTGIRARHPFDPAWELPVYVANFVLMDYGTGAIFGCPAHDGRDLDFARLKGLPVTPVVCPPGTDPAALEIGDTPFTEDGRLVNSRFLDGLTVPDAKDEVARRLEAVDIGGAPQATRQVNFRLRDWGISRQRYWGCPIPVVHCPSCGAVPVPTADLPVTLPEDVDFDAPGNMLDRHPTWKNVPCPACGAAARRETDTMDTFVDSSWYFARFTDPWNDAAPTTPGVADRLLPVDQYIGGVEHAILHLLYSRFFTRAMSRVGLLNLDEPFRGLFTQGMVVHETYKGPDGAWVSPEEIRIEGAGGERRAALLSSGAPVAIGAIEKMSKSKRNVVDPDDIIGSYGADTARWFMLSDSPPDRDVIWTEEGVQGSAKFVQRLWRLVGELKRAAAGEPGAATAQTPDDEARALDVRKSAHRALIRVEEDLERLRFNRCVAHVYELANALSASIASTEAPVAPGSALARAFGEAAGFLVQAIGPFMPHLAEACWAELGHATPVAETPWPAADRALVVENTIVLPVQINGKRRAEVTVPRDADAKAVEAAALGSDTIVQALDGRTPKKVIVVPGRIVNVVV</sequence>
<dbReference type="InterPro" id="IPR013155">
    <property type="entry name" value="M/V/L/I-tRNA-synth_anticd-bd"/>
</dbReference>
<keyword evidence="5 9" id="KW-0067">ATP-binding</keyword>
<dbReference type="FunFam" id="3.40.50.620:FF:000003">
    <property type="entry name" value="Leucine--tRNA ligase"/>
    <property type="match status" value="1"/>
</dbReference>
<feature type="domain" description="Aminoacyl-tRNA synthetase class Ia" evidence="11">
    <location>
        <begin position="431"/>
        <end position="588"/>
    </location>
</feature>
<dbReference type="Pfam" id="PF13603">
    <property type="entry name" value="tRNA-synt_1_2"/>
    <property type="match status" value="1"/>
</dbReference>
<dbReference type="InterPro" id="IPR025709">
    <property type="entry name" value="Leu_tRNA-synth_edit"/>
</dbReference>
<dbReference type="GO" id="GO:0005829">
    <property type="term" value="C:cytosol"/>
    <property type="evidence" value="ECO:0007669"/>
    <property type="project" value="TreeGrafter"/>
</dbReference>
<dbReference type="CDD" id="cd00812">
    <property type="entry name" value="LeuRS_core"/>
    <property type="match status" value="1"/>
</dbReference>
<evidence type="ECO:0000256" key="4">
    <source>
        <dbReference type="ARBA" id="ARBA00022741"/>
    </source>
</evidence>
<comment type="catalytic activity">
    <reaction evidence="8 9">
        <text>tRNA(Leu) + L-leucine + ATP = L-leucyl-tRNA(Leu) + AMP + diphosphate</text>
        <dbReference type="Rhea" id="RHEA:11688"/>
        <dbReference type="Rhea" id="RHEA-COMP:9613"/>
        <dbReference type="Rhea" id="RHEA-COMP:9622"/>
        <dbReference type="ChEBI" id="CHEBI:30616"/>
        <dbReference type="ChEBI" id="CHEBI:33019"/>
        <dbReference type="ChEBI" id="CHEBI:57427"/>
        <dbReference type="ChEBI" id="CHEBI:78442"/>
        <dbReference type="ChEBI" id="CHEBI:78494"/>
        <dbReference type="ChEBI" id="CHEBI:456215"/>
        <dbReference type="EC" id="6.1.1.4"/>
    </reaction>
</comment>
<dbReference type="Proteomes" id="UP000290759">
    <property type="component" value="Unassembled WGS sequence"/>
</dbReference>
<evidence type="ECO:0000259" key="13">
    <source>
        <dbReference type="Pfam" id="PF09334"/>
    </source>
</evidence>
<dbReference type="EMBL" id="QYBB01000002">
    <property type="protein sequence ID" value="RYC33646.1"/>
    <property type="molecule type" value="Genomic_DNA"/>
</dbReference>
<dbReference type="PANTHER" id="PTHR43740:SF2">
    <property type="entry name" value="LEUCINE--TRNA LIGASE, MITOCHONDRIAL"/>
    <property type="match status" value="1"/>
</dbReference>
<dbReference type="Pfam" id="PF00133">
    <property type="entry name" value="tRNA-synt_1"/>
    <property type="match status" value="2"/>
</dbReference>
<evidence type="ECO:0000256" key="10">
    <source>
        <dbReference type="RuleBase" id="RU363035"/>
    </source>
</evidence>